<dbReference type="KEGG" id="aal:EP13_15455"/>
<keyword evidence="6" id="KW-1185">Reference proteome</keyword>
<name>A0A075P2M5_9ALTE</name>
<dbReference type="InterPro" id="IPR008792">
    <property type="entry name" value="PQQD"/>
</dbReference>
<comment type="pathway">
    <text evidence="1 4">Cofactor biosynthesis; pyrroloquinoline quinone biosynthesis.</text>
</comment>
<evidence type="ECO:0000256" key="3">
    <source>
        <dbReference type="ARBA" id="ARBA00022905"/>
    </source>
</evidence>
<comment type="subunit">
    <text evidence="2 4">Monomer. Interacts with PqqE.</text>
</comment>
<dbReference type="NCBIfam" id="NF002535">
    <property type="entry name" value="PRK02079.1"/>
    <property type="match status" value="1"/>
</dbReference>
<gene>
    <name evidence="4" type="primary">pqqD</name>
    <name evidence="5" type="ORF">EP13_15455</name>
</gene>
<evidence type="ECO:0000256" key="1">
    <source>
        <dbReference type="ARBA" id="ARBA00004886"/>
    </source>
</evidence>
<evidence type="ECO:0000256" key="4">
    <source>
        <dbReference type="HAMAP-Rule" id="MF_00655"/>
    </source>
</evidence>
<proteinExistence type="inferred from homology"/>
<dbReference type="GO" id="GO:0048038">
    <property type="term" value="F:quinone binding"/>
    <property type="evidence" value="ECO:0007669"/>
    <property type="project" value="InterPro"/>
</dbReference>
<organism evidence="5 6">
    <name type="scientific">Alteromonas australica</name>
    <dbReference type="NCBI Taxonomy" id="589873"/>
    <lineage>
        <taxon>Bacteria</taxon>
        <taxon>Pseudomonadati</taxon>
        <taxon>Pseudomonadota</taxon>
        <taxon>Gammaproteobacteria</taxon>
        <taxon>Alteromonadales</taxon>
        <taxon>Alteromonadaceae</taxon>
        <taxon>Alteromonas/Salinimonas group</taxon>
        <taxon>Alteromonas</taxon>
    </lineage>
</organism>
<comment type="similarity">
    <text evidence="4">Belongs to the PqqD family.</text>
</comment>
<dbReference type="Gene3D" id="1.10.10.1150">
    <property type="entry name" value="Coenzyme PQQ synthesis protein D (PqqD)"/>
    <property type="match status" value="1"/>
</dbReference>
<dbReference type="RefSeq" id="WP_044058004.1">
    <property type="nucleotide sequence ID" value="NZ_CBCSKJ010000002.1"/>
</dbReference>
<dbReference type="Proteomes" id="UP000056090">
    <property type="component" value="Chromosome"/>
</dbReference>
<dbReference type="GO" id="GO:0018189">
    <property type="term" value="P:pyrroloquinoline quinone biosynthetic process"/>
    <property type="evidence" value="ECO:0007669"/>
    <property type="project" value="UniProtKB-UniRule"/>
</dbReference>
<comment type="function">
    <text evidence="4">Functions as a PqqA binding protein and presents PqqA to PqqE, in the pyrroloquinoline quinone (PQQ) biosynthetic pathway.</text>
</comment>
<dbReference type="HAMAP" id="MF_00655">
    <property type="entry name" value="PQQ_syn_PqqD"/>
    <property type="match status" value="1"/>
</dbReference>
<dbReference type="InterPro" id="IPR041881">
    <property type="entry name" value="PqqD_sf"/>
</dbReference>
<dbReference type="EMBL" id="CP008849">
    <property type="protein sequence ID" value="AIF99963.1"/>
    <property type="molecule type" value="Genomic_DNA"/>
</dbReference>
<dbReference type="InterPro" id="IPR022479">
    <property type="entry name" value="PqqD_bac"/>
</dbReference>
<reference evidence="5 6" key="1">
    <citation type="submission" date="2014-06" db="EMBL/GenBank/DDBJ databases">
        <title>Genomes of Alteromonas australica, a world apart.</title>
        <authorList>
            <person name="Gonzaga A."/>
            <person name="Lopez-Perez M."/>
            <person name="Rodriguez-Valera F."/>
        </authorList>
    </citation>
    <scope>NUCLEOTIDE SEQUENCE [LARGE SCALE GENOMIC DNA]</scope>
    <source>
        <strain evidence="5 6">H 17</strain>
    </source>
</reference>
<accession>A0A075P2M5</accession>
<dbReference type="UniPathway" id="UPA00539"/>
<dbReference type="eggNOG" id="ENOG5032Z81">
    <property type="taxonomic scope" value="Bacteria"/>
</dbReference>
<evidence type="ECO:0000313" key="5">
    <source>
        <dbReference type="EMBL" id="AIF99963.1"/>
    </source>
</evidence>
<dbReference type="AlphaFoldDB" id="A0A075P2M5"/>
<dbReference type="GeneID" id="78256286"/>
<sequence>MTSTTSTLSMNPLFRLQYEKVQDGYVLLFPEGMIKLNPSASEILKLVDGGRTIDEITSTLKAAFPDAPADLDDDVRTFLQHAEDKKWVIYD</sequence>
<keyword evidence="3 4" id="KW-0884">PQQ biosynthesis</keyword>
<dbReference type="Pfam" id="PF05402">
    <property type="entry name" value="PqqD"/>
    <property type="match status" value="1"/>
</dbReference>
<evidence type="ECO:0000256" key="2">
    <source>
        <dbReference type="ARBA" id="ARBA00011741"/>
    </source>
</evidence>
<dbReference type="NCBIfam" id="TIGR03859">
    <property type="entry name" value="PQQ_PqqD"/>
    <property type="match status" value="1"/>
</dbReference>
<protein>
    <recommendedName>
        <fullName evidence="4">PqqA binding protein</fullName>
    </recommendedName>
    <alternativeName>
        <fullName evidence="4">Coenzyme PQQ synthesis protein D</fullName>
    </alternativeName>
    <alternativeName>
        <fullName evidence="4">Pyrroloquinoline quinone biosynthesis protein D</fullName>
    </alternativeName>
</protein>
<evidence type="ECO:0000313" key="6">
    <source>
        <dbReference type="Proteomes" id="UP000056090"/>
    </source>
</evidence>